<dbReference type="PANTHER" id="PTHR22902:SF53">
    <property type="entry name" value="INOSITOL PHOSPHATASE INTERACTING PROTEIN, ISOFORM A"/>
    <property type="match status" value="1"/>
</dbReference>
<dbReference type="GO" id="GO:0005802">
    <property type="term" value="C:trans-Golgi network"/>
    <property type="evidence" value="ECO:0007669"/>
    <property type="project" value="TreeGrafter"/>
</dbReference>
<dbReference type="FunFam" id="2.30.29.30:FF:000378">
    <property type="entry name" value="Uncharacterized protein, isoform A"/>
    <property type="match status" value="1"/>
</dbReference>
<dbReference type="SUPFAM" id="SSF50729">
    <property type="entry name" value="PH domain-like"/>
    <property type="match status" value="1"/>
</dbReference>
<dbReference type="GO" id="GO:0001881">
    <property type="term" value="P:receptor recycling"/>
    <property type="evidence" value="ECO:0007669"/>
    <property type="project" value="TreeGrafter"/>
</dbReference>
<evidence type="ECO:0000256" key="1">
    <source>
        <dbReference type="SAM" id="MobiDB-lite"/>
    </source>
</evidence>
<dbReference type="Gene3D" id="2.30.29.30">
    <property type="entry name" value="Pleckstrin-homology domain (PH domain)/Phosphotyrosine-binding domain (PTB)"/>
    <property type="match status" value="1"/>
</dbReference>
<feature type="region of interest" description="Disordered" evidence="1">
    <location>
        <begin position="132"/>
        <end position="180"/>
    </location>
</feature>
<keyword evidence="4" id="KW-1185">Reference proteome</keyword>
<dbReference type="GO" id="GO:0005829">
    <property type="term" value="C:cytosol"/>
    <property type="evidence" value="ECO:0007669"/>
    <property type="project" value="GOC"/>
</dbReference>
<dbReference type="OrthoDB" id="10261837at2759"/>
<accession>A0A0Q9W9B4</accession>
<dbReference type="PANTHER" id="PTHR22902">
    <property type="entry name" value="SESQUIPEDALIAN"/>
    <property type="match status" value="1"/>
</dbReference>
<proteinExistence type="predicted"/>
<protein>
    <submittedName>
        <fullName evidence="3">Uncharacterized protein, isoform B</fullName>
    </submittedName>
</protein>
<dbReference type="PROSITE" id="PS50003">
    <property type="entry name" value="PH_DOMAIN"/>
    <property type="match status" value="1"/>
</dbReference>
<dbReference type="Pfam" id="PF00169">
    <property type="entry name" value="PH"/>
    <property type="match status" value="1"/>
</dbReference>
<dbReference type="GO" id="GO:0042147">
    <property type="term" value="P:retrograde transport, endosome to Golgi"/>
    <property type="evidence" value="ECO:0007669"/>
    <property type="project" value="TreeGrafter"/>
</dbReference>
<reference evidence="3 4" key="1">
    <citation type="journal article" date="2007" name="Nature">
        <title>Evolution of genes and genomes on the Drosophila phylogeny.</title>
        <authorList>
            <consortium name="Drosophila 12 Genomes Consortium"/>
            <person name="Clark A.G."/>
            <person name="Eisen M.B."/>
            <person name="Smith D.R."/>
            <person name="Bergman C.M."/>
            <person name="Oliver B."/>
            <person name="Markow T.A."/>
            <person name="Kaufman T.C."/>
            <person name="Kellis M."/>
            <person name="Gelbart W."/>
            <person name="Iyer V.N."/>
            <person name="Pollard D.A."/>
            <person name="Sackton T.B."/>
            <person name="Larracuente A.M."/>
            <person name="Singh N.D."/>
            <person name="Abad J.P."/>
            <person name="Abt D.N."/>
            <person name="Adryan B."/>
            <person name="Aguade M."/>
            <person name="Akashi H."/>
            <person name="Anderson W.W."/>
            <person name="Aquadro C.F."/>
            <person name="Ardell D.H."/>
            <person name="Arguello R."/>
            <person name="Artieri C.G."/>
            <person name="Barbash D.A."/>
            <person name="Barker D."/>
            <person name="Barsanti P."/>
            <person name="Batterham P."/>
            <person name="Batzoglou S."/>
            <person name="Begun D."/>
            <person name="Bhutkar A."/>
            <person name="Blanco E."/>
            <person name="Bosak S.A."/>
            <person name="Bradley R.K."/>
            <person name="Brand A.D."/>
            <person name="Brent M.R."/>
            <person name="Brooks A.N."/>
            <person name="Brown R.H."/>
            <person name="Butlin R.K."/>
            <person name="Caggese C."/>
            <person name="Calvi B.R."/>
            <person name="Bernardo de Carvalho A."/>
            <person name="Caspi A."/>
            <person name="Castrezana S."/>
            <person name="Celniker S.E."/>
            <person name="Chang J.L."/>
            <person name="Chapple C."/>
            <person name="Chatterji S."/>
            <person name="Chinwalla A."/>
            <person name="Civetta A."/>
            <person name="Clifton S.W."/>
            <person name="Comeron J.M."/>
            <person name="Costello J.C."/>
            <person name="Coyne J.A."/>
            <person name="Daub J."/>
            <person name="David R.G."/>
            <person name="Delcher A.L."/>
            <person name="Delehaunty K."/>
            <person name="Do C.B."/>
            <person name="Ebling H."/>
            <person name="Edwards K."/>
            <person name="Eickbush T."/>
            <person name="Evans J.D."/>
            <person name="Filipski A."/>
            <person name="Findeiss S."/>
            <person name="Freyhult E."/>
            <person name="Fulton L."/>
            <person name="Fulton R."/>
            <person name="Garcia A.C."/>
            <person name="Gardiner A."/>
            <person name="Garfield D.A."/>
            <person name="Garvin B.E."/>
            <person name="Gibson G."/>
            <person name="Gilbert D."/>
            <person name="Gnerre S."/>
            <person name="Godfrey J."/>
            <person name="Good R."/>
            <person name="Gotea V."/>
            <person name="Gravely B."/>
            <person name="Greenberg A.J."/>
            <person name="Griffiths-Jones S."/>
            <person name="Gross S."/>
            <person name="Guigo R."/>
            <person name="Gustafson E.A."/>
            <person name="Haerty W."/>
            <person name="Hahn M.W."/>
            <person name="Halligan D.L."/>
            <person name="Halpern A.L."/>
            <person name="Halter G.M."/>
            <person name="Han M.V."/>
            <person name="Heger A."/>
            <person name="Hillier L."/>
            <person name="Hinrichs A.S."/>
            <person name="Holmes I."/>
            <person name="Hoskins R.A."/>
            <person name="Hubisz M.J."/>
            <person name="Hultmark D."/>
            <person name="Huntley M.A."/>
            <person name="Jaffe D.B."/>
            <person name="Jagadeeshan S."/>
            <person name="Jeck W.R."/>
            <person name="Johnson J."/>
            <person name="Jones C.D."/>
            <person name="Jordan W.C."/>
            <person name="Karpen G.H."/>
            <person name="Kataoka E."/>
            <person name="Keightley P.D."/>
            <person name="Kheradpour P."/>
            <person name="Kirkness E.F."/>
            <person name="Koerich L.B."/>
            <person name="Kristiansen K."/>
            <person name="Kudrna D."/>
            <person name="Kulathinal R.J."/>
            <person name="Kumar S."/>
            <person name="Kwok R."/>
            <person name="Lander E."/>
            <person name="Langley C.H."/>
            <person name="Lapoint R."/>
            <person name="Lazzaro B.P."/>
            <person name="Lee S.J."/>
            <person name="Levesque L."/>
            <person name="Li R."/>
            <person name="Lin C.F."/>
            <person name="Lin M.F."/>
            <person name="Lindblad-Toh K."/>
            <person name="Llopart A."/>
            <person name="Long M."/>
            <person name="Low L."/>
            <person name="Lozovsky E."/>
            <person name="Lu J."/>
            <person name="Luo M."/>
            <person name="Machado C.A."/>
            <person name="Makalowski W."/>
            <person name="Marzo M."/>
            <person name="Matsuda M."/>
            <person name="Matzkin L."/>
            <person name="McAllister B."/>
            <person name="McBride C.S."/>
            <person name="McKernan B."/>
            <person name="McKernan K."/>
            <person name="Mendez-Lago M."/>
            <person name="Minx P."/>
            <person name="Mollenhauer M.U."/>
            <person name="Montooth K."/>
            <person name="Mount S.M."/>
            <person name="Mu X."/>
            <person name="Myers E."/>
            <person name="Negre B."/>
            <person name="Newfeld S."/>
            <person name="Nielsen R."/>
            <person name="Noor M.A."/>
            <person name="O'Grady P."/>
            <person name="Pachter L."/>
            <person name="Papaceit M."/>
            <person name="Parisi M.J."/>
            <person name="Parisi M."/>
            <person name="Parts L."/>
            <person name="Pedersen J.S."/>
            <person name="Pesole G."/>
            <person name="Phillippy A.M."/>
            <person name="Ponting C.P."/>
            <person name="Pop M."/>
            <person name="Porcelli D."/>
            <person name="Powell J.R."/>
            <person name="Prohaska S."/>
            <person name="Pruitt K."/>
            <person name="Puig M."/>
            <person name="Quesneville H."/>
            <person name="Ram K.R."/>
            <person name="Rand D."/>
            <person name="Rasmussen M.D."/>
            <person name="Reed L.K."/>
            <person name="Reenan R."/>
            <person name="Reily A."/>
            <person name="Remington K.A."/>
            <person name="Rieger T.T."/>
            <person name="Ritchie M.G."/>
            <person name="Robin C."/>
            <person name="Rogers Y.H."/>
            <person name="Rohde C."/>
            <person name="Rozas J."/>
            <person name="Rubenfield M.J."/>
            <person name="Ruiz A."/>
            <person name="Russo S."/>
            <person name="Salzberg S.L."/>
            <person name="Sanchez-Gracia A."/>
            <person name="Saranga D.J."/>
            <person name="Sato H."/>
            <person name="Schaeffer S.W."/>
            <person name="Schatz M.C."/>
            <person name="Schlenke T."/>
            <person name="Schwartz R."/>
            <person name="Segarra C."/>
            <person name="Singh R.S."/>
            <person name="Sirot L."/>
            <person name="Sirota M."/>
            <person name="Sisneros N.B."/>
            <person name="Smith C.D."/>
            <person name="Smith T.F."/>
            <person name="Spieth J."/>
            <person name="Stage D.E."/>
            <person name="Stark A."/>
            <person name="Stephan W."/>
            <person name="Strausberg R.L."/>
            <person name="Strempel S."/>
            <person name="Sturgill D."/>
            <person name="Sutton G."/>
            <person name="Sutton G.G."/>
            <person name="Tao W."/>
            <person name="Teichmann S."/>
            <person name="Tobari Y.N."/>
            <person name="Tomimura Y."/>
            <person name="Tsolas J.M."/>
            <person name="Valente V.L."/>
            <person name="Venter E."/>
            <person name="Venter J.C."/>
            <person name="Vicario S."/>
            <person name="Vieira F.G."/>
            <person name="Vilella A.J."/>
            <person name="Villasante A."/>
            <person name="Walenz B."/>
            <person name="Wang J."/>
            <person name="Wasserman M."/>
            <person name="Watts T."/>
            <person name="Wilson D."/>
            <person name="Wilson R.K."/>
            <person name="Wing R.A."/>
            <person name="Wolfner M.F."/>
            <person name="Wong A."/>
            <person name="Wong G.K."/>
            <person name="Wu C.I."/>
            <person name="Wu G."/>
            <person name="Yamamoto D."/>
            <person name="Yang H.P."/>
            <person name="Yang S.P."/>
            <person name="Yorke J.A."/>
            <person name="Yoshida K."/>
            <person name="Zdobnov E."/>
            <person name="Zhang P."/>
            <person name="Zhang Y."/>
            <person name="Zimin A.V."/>
            <person name="Baldwin J."/>
            <person name="Abdouelleil A."/>
            <person name="Abdulkadir J."/>
            <person name="Abebe A."/>
            <person name="Abera B."/>
            <person name="Abreu J."/>
            <person name="Acer S.C."/>
            <person name="Aftuck L."/>
            <person name="Alexander A."/>
            <person name="An P."/>
            <person name="Anderson E."/>
            <person name="Anderson S."/>
            <person name="Arachi H."/>
            <person name="Azer M."/>
            <person name="Bachantsang P."/>
            <person name="Barry A."/>
            <person name="Bayul T."/>
            <person name="Berlin A."/>
            <person name="Bessette D."/>
            <person name="Bloom T."/>
            <person name="Blye J."/>
            <person name="Boguslavskiy L."/>
            <person name="Bonnet C."/>
            <person name="Boukhgalter B."/>
            <person name="Bourzgui I."/>
            <person name="Brown A."/>
            <person name="Cahill P."/>
            <person name="Channer S."/>
            <person name="Cheshatsang Y."/>
            <person name="Chuda L."/>
            <person name="Citroen M."/>
            <person name="Collymore A."/>
            <person name="Cooke P."/>
            <person name="Costello M."/>
            <person name="D'Aco K."/>
            <person name="Daza R."/>
            <person name="De Haan G."/>
            <person name="DeGray S."/>
            <person name="DeMaso C."/>
            <person name="Dhargay N."/>
            <person name="Dooley K."/>
            <person name="Dooley E."/>
            <person name="Doricent M."/>
            <person name="Dorje P."/>
            <person name="Dorjee K."/>
            <person name="Dupes A."/>
            <person name="Elong R."/>
            <person name="Falk J."/>
            <person name="Farina A."/>
            <person name="Faro S."/>
            <person name="Ferguson D."/>
            <person name="Fisher S."/>
            <person name="Foley C.D."/>
            <person name="Franke A."/>
            <person name="Friedrich D."/>
            <person name="Gadbois L."/>
            <person name="Gearin G."/>
            <person name="Gearin C.R."/>
            <person name="Giannoukos G."/>
            <person name="Goode T."/>
            <person name="Graham J."/>
            <person name="Grandbois E."/>
            <person name="Grewal S."/>
            <person name="Gyaltsen K."/>
            <person name="Hafez N."/>
            <person name="Hagos B."/>
            <person name="Hall J."/>
            <person name="Henson C."/>
            <person name="Hollinger A."/>
            <person name="Honan T."/>
            <person name="Huard M.D."/>
            <person name="Hughes L."/>
            <person name="Hurhula B."/>
            <person name="Husby M.E."/>
            <person name="Kamat A."/>
            <person name="Kanga B."/>
            <person name="Kashin S."/>
            <person name="Khazanovich D."/>
            <person name="Kisner P."/>
            <person name="Lance K."/>
            <person name="Lara M."/>
            <person name="Lee W."/>
            <person name="Lennon N."/>
            <person name="Letendre F."/>
            <person name="LeVine R."/>
            <person name="Lipovsky A."/>
            <person name="Liu X."/>
            <person name="Liu J."/>
            <person name="Liu S."/>
            <person name="Lokyitsang T."/>
            <person name="Lokyitsang Y."/>
            <person name="Lubonja R."/>
            <person name="Lui A."/>
            <person name="MacDonald P."/>
            <person name="Magnisalis V."/>
            <person name="Maru K."/>
            <person name="Matthews C."/>
            <person name="McCusker W."/>
            <person name="McDonough S."/>
            <person name="Mehta T."/>
            <person name="Meldrim J."/>
            <person name="Meneus L."/>
            <person name="Mihai O."/>
            <person name="Mihalev A."/>
            <person name="Mihova T."/>
            <person name="Mittelman R."/>
            <person name="Mlenga V."/>
            <person name="Montmayeur A."/>
            <person name="Mulrain L."/>
            <person name="Navidi A."/>
            <person name="Naylor J."/>
            <person name="Negash T."/>
            <person name="Nguyen T."/>
            <person name="Nguyen N."/>
            <person name="Nicol R."/>
            <person name="Norbu C."/>
            <person name="Norbu N."/>
            <person name="Novod N."/>
            <person name="O'Neill B."/>
            <person name="Osman S."/>
            <person name="Markiewicz E."/>
            <person name="Oyono O.L."/>
            <person name="Patti C."/>
            <person name="Phunkhang P."/>
            <person name="Pierre F."/>
            <person name="Priest M."/>
            <person name="Raghuraman S."/>
            <person name="Rege F."/>
            <person name="Reyes R."/>
            <person name="Rise C."/>
            <person name="Rogov P."/>
            <person name="Ross K."/>
            <person name="Ryan E."/>
            <person name="Settipalli S."/>
            <person name="Shea T."/>
            <person name="Sherpa N."/>
            <person name="Shi L."/>
            <person name="Shih D."/>
            <person name="Sparrow T."/>
            <person name="Spaulding J."/>
            <person name="Stalker J."/>
            <person name="Stange-Thomann N."/>
            <person name="Stavropoulos S."/>
            <person name="Stone C."/>
            <person name="Strader C."/>
            <person name="Tesfaye S."/>
            <person name="Thomson T."/>
            <person name="Thoulutsang Y."/>
            <person name="Thoulutsang D."/>
            <person name="Topham K."/>
            <person name="Topping I."/>
            <person name="Tsamla T."/>
            <person name="Vassiliev H."/>
            <person name="Vo A."/>
            <person name="Wangchuk T."/>
            <person name="Wangdi T."/>
            <person name="Weiand M."/>
            <person name="Wilkinson J."/>
            <person name="Wilson A."/>
            <person name="Yadav S."/>
            <person name="Young G."/>
            <person name="Yu Q."/>
            <person name="Zembek L."/>
            <person name="Zhong D."/>
            <person name="Zimmer A."/>
            <person name="Zwirko Z."/>
            <person name="Jaffe D.B."/>
            <person name="Alvarez P."/>
            <person name="Brockman W."/>
            <person name="Butler J."/>
            <person name="Chin C."/>
            <person name="Gnerre S."/>
            <person name="Grabherr M."/>
            <person name="Kleber M."/>
            <person name="Mauceli E."/>
            <person name="MacCallum I."/>
        </authorList>
    </citation>
    <scope>NUCLEOTIDE SEQUENCE [LARGE SCALE GENOMIC DNA]</scope>
    <source>
        <strain evidence="4">Tucson 15010-1051.87</strain>
    </source>
</reference>
<dbReference type="AlphaFoldDB" id="A0A0Q9W9B4"/>
<dbReference type="InterPro" id="IPR001849">
    <property type="entry name" value="PH_domain"/>
</dbReference>
<dbReference type="GO" id="GO:0007032">
    <property type="term" value="P:endosome organization"/>
    <property type="evidence" value="ECO:0007669"/>
    <property type="project" value="TreeGrafter"/>
</dbReference>
<feature type="compositionally biased region" description="Pro residues" evidence="1">
    <location>
        <begin position="166"/>
        <end position="175"/>
    </location>
</feature>
<dbReference type="SMART" id="SM00233">
    <property type="entry name" value="PH"/>
    <property type="match status" value="1"/>
</dbReference>
<dbReference type="CDD" id="cd13288">
    <property type="entry name" value="PH_Ses"/>
    <property type="match status" value="1"/>
</dbReference>
<feature type="compositionally biased region" description="Basic and acidic residues" evidence="1">
    <location>
        <begin position="132"/>
        <end position="143"/>
    </location>
</feature>
<dbReference type="InterPro" id="IPR045188">
    <property type="entry name" value="Boi1/Boi2-like"/>
</dbReference>
<evidence type="ECO:0000313" key="4">
    <source>
        <dbReference type="Proteomes" id="UP000008792"/>
    </source>
</evidence>
<feature type="domain" description="PH" evidence="2">
    <location>
        <begin position="16"/>
        <end position="112"/>
    </location>
</feature>
<dbReference type="InterPro" id="IPR011993">
    <property type="entry name" value="PH-like_dom_sf"/>
</dbReference>
<dbReference type="EMBL" id="CH940649">
    <property type="protein sequence ID" value="KRF81186.1"/>
    <property type="molecule type" value="Genomic_DNA"/>
</dbReference>
<organism evidence="3 4">
    <name type="scientific">Drosophila virilis</name>
    <name type="common">Fruit fly</name>
    <dbReference type="NCBI Taxonomy" id="7244"/>
    <lineage>
        <taxon>Eukaryota</taxon>
        <taxon>Metazoa</taxon>
        <taxon>Ecdysozoa</taxon>
        <taxon>Arthropoda</taxon>
        <taxon>Hexapoda</taxon>
        <taxon>Insecta</taxon>
        <taxon>Pterygota</taxon>
        <taxon>Neoptera</taxon>
        <taxon>Endopterygota</taxon>
        <taxon>Diptera</taxon>
        <taxon>Brachycera</taxon>
        <taxon>Muscomorpha</taxon>
        <taxon>Ephydroidea</taxon>
        <taxon>Drosophilidae</taxon>
        <taxon>Drosophila</taxon>
    </lineage>
</organism>
<sequence length="386" mass="43243">MKINEKNLCVFARSPPFDMEGFLNKRGEINKAFQRRYFVLKGNLLFYFETRLDKEPLGLIIVEGCTIELSQESDADNYCFEIAFNGNRTYILAADTQESMESWMKALTCAGYEYKRIIVAELQRQLQEIEDSRNKMHSDRRDPAQAVTDAPGKPKPPPRRQNPFNRPAPPPPSLPPSDAAAAAGLRGGVVMSPMPFIPGYFGSSNAKAQQELQFLGKPSRMTSSAESLVTSKSRALNNCSAQARGELISVTFAYSFGMPFCELITKICCIFPKKGYKLLRIPDNGNANGSPQSTPRAQRRQAAAAAAAGASPSIFYNDLPVATARSTVLASYNNNNISKPIDRLEQQRRVAKAVEEFKRQHERFRQIVMPDIVAYRERRKQPLIQF</sequence>
<dbReference type="InParanoid" id="A0A0Q9W9B4"/>
<dbReference type="GO" id="GO:0055037">
    <property type="term" value="C:recycling endosome"/>
    <property type="evidence" value="ECO:0007669"/>
    <property type="project" value="TreeGrafter"/>
</dbReference>
<dbReference type="STRING" id="7244.A0A0Q9W9B4"/>
<evidence type="ECO:0000259" key="2">
    <source>
        <dbReference type="PROSITE" id="PS50003"/>
    </source>
</evidence>
<gene>
    <name evidence="3" type="primary">Dvir\GJ15733</name>
    <name evidence="3" type="ORF">Dvir_GJ15733</name>
</gene>
<evidence type="ECO:0000313" key="3">
    <source>
        <dbReference type="EMBL" id="KRF81186.1"/>
    </source>
</evidence>
<dbReference type="SMR" id="A0A0Q9W9B4"/>
<name>A0A0Q9W9B4_DROVI</name>
<dbReference type="FunCoup" id="A0A0Q9W9B4">
    <property type="interactions" value="689"/>
</dbReference>
<dbReference type="GO" id="GO:0005769">
    <property type="term" value="C:early endosome"/>
    <property type="evidence" value="ECO:0007669"/>
    <property type="project" value="TreeGrafter"/>
</dbReference>
<dbReference type="Proteomes" id="UP000008792">
    <property type="component" value="Unassembled WGS sequence"/>
</dbReference>